<reference evidence="5" key="1">
    <citation type="journal article" date="2019" name="Int. J. Syst. Evol. Microbiol.">
        <title>The Global Catalogue of Microorganisms (GCM) 10K type strain sequencing project: providing services to taxonomists for standard genome sequencing and annotation.</title>
        <authorList>
            <consortium name="The Broad Institute Genomics Platform"/>
            <consortium name="The Broad Institute Genome Sequencing Center for Infectious Disease"/>
            <person name="Wu L."/>
            <person name="Ma J."/>
        </authorList>
    </citation>
    <scope>NUCLEOTIDE SEQUENCE [LARGE SCALE GENOMIC DNA]</scope>
    <source>
        <strain evidence="5">CGMCC 1.15067</strain>
    </source>
</reference>
<feature type="region of interest" description="Disordered" evidence="2">
    <location>
        <begin position="88"/>
        <end position="111"/>
    </location>
</feature>
<dbReference type="SUPFAM" id="SSF53955">
    <property type="entry name" value="Lysozyme-like"/>
    <property type="match status" value="1"/>
</dbReference>
<dbReference type="RefSeq" id="WP_379283010.1">
    <property type="nucleotide sequence ID" value="NZ_JBHUGF010000010.1"/>
</dbReference>
<evidence type="ECO:0000313" key="5">
    <source>
        <dbReference type="Proteomes" id="UP001597403"/>
    </source>
</evidence>
<accession>A0ABW4UXT1</accession>
<evidence type="ECO:0000256" key="1">
    <source>
        <dbReference type="ARBA" id="ARBA00007734"/>
    </source>
</evidence>
<protein>
    <submittedName>
        <fullName evidence="4">Lytic transglycosylase domain-containing protein</fullName>
    </submittedName>
</protein>
<gene>
    <name evidence="4" type="ORF">ACFSGI_09050</name>
</gene>
<dbReference type="InterPro" id="IPR023346">
    <property type="entry name" value="Lysozyme-like_dom_sf"/>
</dbReference>
<keyword evidence="5" id="KW-1185">Reference proteome</keyword>
<dbReference type="PROSITE" id="PS00922">
    <property type="entry name" value="TRANSGLYCOSYLASE"/>
    <property type="match status" value="1"/>
</dbReference>
<feature type="compositionally biased region" description="Low complexity" evidence="2">
    <location>
        <begin position="92"/>
        <end position="102"/>
    </location>
</feature>
<evidence type="ECO:0000256" key="2">
    <source>
        <dbReference type="SAM" id="MobiDB-lite"/>
    </source>
</evidence>
<proteinExistence type="inferred from homology"/>
<dbReference type="Pfam" id="PF01464">
    <property type="entry name" value="SLT"/>
    <property type="match status" value="1"/>
</dbReference>
<feature type="domain" description="Transglycosylase SLT" evidence="3">
    <location>
        <begin position="587"/>
        <end position="688"/>
    </location>
</feature>
<dbReference type="InterPro" id="IPR008258">
    <property type="entry name" value="Transglycosylase_SLT_dom_1"/>
</dbReference>
<dbReference type="InterPro" id="IPR000189">
    <property type="entry name" value="Transglyc_AS"/>
</dbReference>
<comment type="caution">
    <text evidence="4">The sequence shown here is derived from an EMBL/GenBank/DDBJ whole genome shotgun (WGS) entry which is preliminary data.</text>
</comment>
<dbReference type="PANTHER" id="PTHR37423">
    <property type="entry name" value="SOLUBLE LYTIC MUREIN TRANSGLYCOSYLASE-RELATED"/>
    <property type="match status" value="1"/>
</dbReference>
<evidence type="ECO:0000259" key="3">
    <source>
        <dbReference type="Pfam" id="PF01464"/>
    </source>
</evidence>
<sequence>MATTYNTSVRSSLNKQGINNSRIGYKNGYVTVDGKNFLQAGTVNNGAAYATSDAFSKALKNLAPVNKTSVAQPAVSAVPKPVTVPAQTGKVTSTATGTTTPNAPAPYTPPASQTQQTLQQIAAQLAKQQQTSFKAPEAFKYDPQSDPAYQSQLALAQKNIQRQQYDTNAVLRAGGQGKSSYSETVANQIGTDALSTLANTIVPQLMSQAYSQYNDTANRDLQIQQANYGVGQDALGQLSNLYGLQDKEYFQNPIAEANVTGNYLPTEAKTAINQLLALKQQAEVKGVTKEDKTNLSKQADQIRSYLTGLGVNTSSLGADSGYTKALNGGAGIRTVAGQQLDQSAEQIALQKRQTNFDMAKAVSDMTGKVIKPQDDINGLFRQAAAAGTPLTAAQQATLFQQKYQLDRAKVSDDQCNQNFGYQKERDTVADNQYQQNFQYQAARALISDSQWQQQFDQSVKQNGLEYALNEQVQLGQLTLAQAQDAREQGEYDYKMSQATQGSATAIEDYAKSYVDPIAERDPNTGQVLNKKELEGYLTGLEGKLSDYDIYQLYNRYGITWDAATPSPPKQTSTSYGGASKQTAYNDIIESAASANGVDSSLVKGIIQAESSFNPNAGSGAGAQGLMQLMPGTAEGLGVRNPLDPAQNVNGGTKYIAGQLKKYGNTELALAAYNWGPGNVDKAIKKYGNSWEAIRSHAPKETQSYVTKVTSNAASYRK</sequence>
<dbReference type="EMBL" id="JBHUGF010000010">
    <property type="protein sequence ID" value="MFD1990104.1"/>
    <property type="molecule type" value="Genomic_DNA"/>
</dbReference>
<dbReference type="PANTHER" id="PTHR37423:SF2">
    <property type="entry name" value="MEMBRANE-BOUND LYTIC MUREIN TRANSGLYCOSYLASE C"/>
    <property type="match status" value="1"/>
</dbReference>
<comment type="similarity">
    <text evidence="1">Belongs to the transglycosylase Slt family.</text>
</comment>
<evidence type="ECO:0000313" key="4">
    <source>
        <dbReference type="EMBL" id="MFD1990104.1"/>
    </source>
</evidence>
<dbReference type="Proteomes" id="UP001597403">
    <property type="component" value="Unassembled WGS sequence"/>
</dbReference>
<name>A0ABW4UXT1_9BACL</name>
<dbReference type="CDD" id="cd13401">
    <property type="entry name" value="Slt70-like"/>
    <property type="match status" value="1"/>
</dbReference>
<organism evidence="4 5">
    <name type="scientific">Paenibacillus nicotianae</name>
    <dbReference type="NCBI Taxonomy" id="1526551"/>
    <lineage>
        <taxon>Bacteria</taxon>
        <taxon>Bacillati</taxon>
        <taxon>Bacillota</taxon>
        <taxon>Bacilli</taxon>
        <taxon>Bacillales</taxon>
        <taxon>Paenibacillaceae</taxon>
        <taxon>Paenibacillus</taxon>
    </lineage>
</organism>
<dbReference type="Gene3D" id="1.10.530.10">
    <property type="match status" value="1"/>
</dbReference>